<sequence>MAATHRELVQRFVDMINSRDVSTIGEHTAPGHIDHNPVVADGIEANAAFFQQIFDAFPDVEIVAHDVVVEGDRIAGRFEYSGTHRGTFFGVPATGNRLAFQSIDIWRVEDGLLAEHWDQLDLAGMFRQLGVDDFYALQKAA</sequence>
<dbReference type="Gene3D" id="3.10.450.50">
    <property type="match status" value="1"/>
</dbReference>
<dbReference type="Proteomes" id="UP000657574">
    <property type="component" value="Unassembled WGS sequence"/>
</dbReference>
<reference evidence="1" key="1">
    <citation type="journal article" date="2014" name="Int. J. Syst. Evol. Microbiol.">
        <title>Complete genome sequence of Corynebacterium casei LMG S-19264T (=DSM 44701T), isolated from a smear-ripened cheese.</title>
        <authorList>
            <consortium name="US DOE Joint Genome Institute (JGI-PGF)"/>
            <person name="Walter F."/>
            <person name="Albersmeier A."/>
            <person name="Kalinowski J."/>
            <person name="Ruckert C."/>
        </authorList>
    </citation>
    <scope>NUCLEOTIDE SEQUENCE</scope>
    <source>
        <strain evidence="1">JCM 3086</strain>
    </source>
</reference>
<dbReference type="EMBL" id="BMQA01000040">
    <property type="protein sequence ID" value="GGJ51471.1"/>
    <property type="molecule type" value="Genomic_DNA"/>
</dbReference>
<dbReference type="SUPFAM" id="SSF54427">
    <property type="entry name" value="NTF2-like"/>
    <property type="match status" value="1"/>
</dbReference>
<proteinExistence type="predicted"/>
<dbReference type="GO" id="GO:0030638">
    <property type="term" value="P:polyketide metabolic process"/>
    <property type="evidence" value="ECO:0007669"/>
    <property type="project" value="InterPro"/>
</dbReference>
<dbReference type="InterPro" id="IPR032710">
    <property type="entry name" value="NTF2-like_dom_sf"/>
</dbReference>
<name>A0A917LAB2_9ACTN</name>
<dbReference type="InterPro" id="IPR009959">
    <property type="entry name" value="Cyclase_SnoaL-like"/>
</dbReference>
<comment type="caution">
    <text evidence="1">The sequence shown here is derived from an EMBL/GenBank/DDBJ whole genome shotgun (WGS) entry which is preliminary data.</text>
</comment>
<evidence type="ECO:0000313" key="2">
    <source>
        <dbReference type="Proteomes" id="UP000657574"/>
    </source>
</evidence>
<dbReference type="RefSeq" id="WP_189315642.1">
    <property type="nucleotide sequence ID" value="NZ_BMQA01000040.1"/>
</dbReference>
<keyword evidence="2" id="KW-1185">Reference proteome</keyword>
<dbReference type="AlphaFoldDB" id="A0A917LAB2"/>
<protein>
    <recommendedName>
        <fullName evidence="3">Ester cyclase</fullName>
    </recommendedName>
</protein>
<evidence type="ECO:0000313" key="1">
    <source>
        <dbReference type="EMBL" id="GGJ51471.1"/>
    </source>
</evidence>
<accession>A0A917LAB2</accession>
<dbReference type="PANTHER" id="PTHR38436:SF1">
    <property type="entry name" value="ESTER CYCLASE"/>
    <property type="match status" value="1"/>
</dbReference>
<dbReference type="Pfam" id="PF07366">
    <property type="entry name" value="SnoaL"/>
    <property type="match status" value="1"/>
</dbReference>
<evidence type="ECO:0008006" key="3">
    <source>
        <dbReference type="Google" id="ProtNLM"/>
    </source>
</evidence>
<dbReference type="PANTHER" id="PTHR38436">
    <property type="entry name" value="POLYKETIDE CYCLASE SNOAL-LIKE DOMAIN"/>
    <property type="match status" value="1"/>
</dbReference>
<reference evidence="1" key="2">
    <citation type="submission" date="2020-09" db="EMBL/GenBank/DDBJ databases">
        <authorList>
            <person name="Sun Q."/>
            <person name="Ohkuma M."/>
        </authorList>
    </citation>
    <scope>NUCLEOTIDE SEQUENCE</scope>
    <source>
        <strain evidence="1">JCM 3086</strain>
    </source>
</reference>
<organism evidence="1 2">
    <name type="scientific">Streptomyces brasiliensis</name>
    <dbReference type="NCBI Taxonomy" id="1954"/>
    <lineage>
        <taxon>Bacteria</taxon>
        <taxon>Bacillati</taxon>
        <taxon>Actinomycetota</taxon>
        <taxon>Actinomycetes</taxon>
        <taxon>Kitasatosporales</taxon>
        <taxon>Streptomycetaceae</taxon>
        <taxon>Streptomyces</taxon>
    </lineage>
</organism>
<gene>
    <name evidence="1" type="ORF">GCM10010121_073030</name>
</gene>